<accession>A0A8J5IAW2</accession>
<evidence type="ECO:0000313" key="6">
    <source>
        <dbReference type="Proteomes" id="UP000734854"/>
    </source>
</evidence>
<dbReference type="InterPro" id="IPR007941">
    <property type="entry name" value="DUF726"/>
</dbReference>
<evidence type="ECO:0000256" key="1">
    <source>
        <dbReference type="ARBA" id="ARBA00004141"/>
    </source>
</evidence>
<dbReference type="AlphaFoldDB" id="A0A8J5IAW2"/>
<dbReference type="Proteomes" id="UP000734854">
    <property type="component" value="Unassembled WGS sequence"/>
</dbReference>
<keyword evidence="4" id="KW-0472">Membrane</keyword>
<organism evidence="5 6">
    <name type="scientific">Zingiber officinale</name>
    <name type="common">Ginger</name>
    <name type="synonym">Amomum zingiber</name>
    <dbReference type="NCBI Taxonomy" id="94328"/>
    <lineage>
        <taxon>Eukaryota</taxon>
        <taxon>Viridiplantae</taxon>
        <taxon>Streptophyta</taxon>
        <taxon>Embryophyta</taxon>
        <taxon>Tracheophyta</taxon>
        <taxon>Spermatophyta</taxon>
        <taxon>Magnoliopsida</taxon>
        <taxon>Liliopsida</taxon>
        <taxon>Zingiberales</taxon>
        <taxon>Zingiberaceae</taxon>
        <taxon>Zingiber</taxon>
    </lineage>
</organism>
<protein>
    <submittedName>
        <fullName evidence="5">Uncharacterized protein</fullName>
    </submittedName>
</protein>
<evidence type="ECO:0000256" key="4">
    <source>
        <dbReference type="ARBA" id="ARBA00023136"/>
    </source>
</evidence>
<dbReference type="EMBL" id="JACMSC010000002">
    <property type="protein sequence ID" value="KAG6532110.1"/>
    <property type="molecule type" value="Genomic_DNA"/>
</dbReference>
<comment type="caution">
    <text evidence="5">The sequence shown here is derived from an EMBL/GenBank/DDBJ whole genome shotgun (WGS) entry which is preliminary data.</text>
</comment>
<dbReference type="Pfam" id="PF05277">
    <property type="entry name" value="DUF726"/>
    <property type="match status" value="1"/>
</dbReference>
<keyword evidence="2" id="KW-0812">Transmembrane</keyword>
<keyword evidence="3" id="KW-1133">Transmembrane helix</keyword>
<dbReference type="GO" id="GO:0016020">
    <property type="term" value="C:membrane"/>
    <property type="evidence" value="ECO:0007669"/>
    <property type="project" value="UniProtKB-SubCell"/>
</dbReference>
<evidence type="ECO:0000256" key="3">
    <source>
        <dbReference type="ARBA" id="ARBA00022989"/>
    </source>
</evidence>
<reference evidence="5 6" key="1">
    <citation type="submission" date="2020-08" db="EMBL/GenBank/DDBJ databases">
        <title>Plant Genome Project.</title>
        <authorList>
            <person name="Zhang R.-G."/>
        </authorList>
    </citation>
    <scope>NUCLEOTIDE SEQUENCE [LARGE SCALE GENOMIC DNA]</scope>
    <source>
        <tissue evidence="5">Rhizome</tissue>
    </source>
</reference>
<proteinExistence type="predicted"/>
<dbReference type="PANTHER" id="PTHR17920">
    <property type="entry name" value="TRANSMEMBRANE AND COILED-COIL DOMAIN-CONTAINING PROTEIN 4 TMCO4"/>
    <property type="match status" value="1"/>
</dbReference>
<evidence type="ECO:0000313" key="5">
    <source>
        <dbReference type="EMBL" id="KAG6532110.1"/>
    </source>
</evidence>
<name>A0A8J5IAW2_ZINOF</name>
<sequence length="92" mass="10519">MVAGRFINVYSTNDWILGVAFRASLLTQGLAGIQPIDSPGIENIDATDYIDRHSSYLWTTQHILEQLELDTYYPVFNHIPLDTYQDIRNQSS</sequence>
<keyword evidence="6" id="KW-1185">Reference proteome</keyword>
<evidence type="ECO:0000256" key="2">
    <source>
        <dbReference type="ARBA" id="ARBA00022692"/>
    </source>
</evidence>
<comment type="subcellular location">
    <subcellularLocation>
        <location evidence="1">Membrane</location>
        <topology evidence="1">Multi-pass membrane protein</topology>
    </subcellularLocation>
</comment>
<gene>
    <name evidence="5" type="ORF">ZIOFF_005948</name>
</gene>
<dbReference type="PANTHER" id="PTHR17920:SF3">
    <property type="entry name" value="TRANSMEMBRANE AND COILED-COIL DOMAIN-CONTAINING PROTEIN 4"/>
    <property type="match status" value="1"/>
</dbReference>